<organism evidence="7 8">
    <name type="scientific">Marinicauda algicola</name>
    <dbReference type="NCBI Taxonomy" id="2029849"/>
    <lineage>
        <taxon>Bacteria</taxon>
        <taxon>Pseudomonadati</taxon>
        <taxon>Pseudomonadota</taxon>
        <taxon>Alphaproteobacteria</taxon>
        <taxon>Maricaulales</taxon>
        <taxon>Maricaulaceae</taxon>
        <taxon>Marinicauda</taxon>
    </lineage>
</organism>
<protein>
    <submittedName>
        <fullName evidence="7">Leucyl aminopeptidase family protein</fullName>
    </submittedName>
</protein>
<dbReference type="PRINTS" id="PR00481">
    <property type="entry name" value="LAMNOPPTDASE"/>
</dbReference>
<evidence type="ECO:0000256" key="2">
    <source>
        <dbReference type="ARBA" id="ARBA00022438"/>
    </source>
</evidence>
<dbReference type="GO" id="GO:0070006">
    <property type="term" value="F:metalloaminopeptidase activity"/>
    <property type="evidence" value="ECO:0007669"/>
    <property type="project" value="InterPro"/>
</dbReference>
<keyword evidence="3" id="KW-0645">Protease</keyword>
<dbReference type="Gene3D" id="3.40.220.10">
    <property type="entry name" value="Leucine Aminopeptidase, subunit E, domain 1"/>
    <property type="match status" value="1"/>
</dbReference>
<dbReference type="RefSeq" id="WP_135996285.1">
    <property type="nucleotide sequence ID" value="NZ_CP071057.1"/>
</dbReference>
<gene>
    <name evidence="7" type="ORF">E5163_11520</name>
</gene>
<comment type="similarity">
    <text evidence="1">Belongs to the peptidase M17 family.</text>
</comment>
<dbReference type="Pfam" id="PF21337">
    <property type="entry name" value="Peptidase_M17_N_1"/>
    <property type="match status" value="1"/>
</dbReference>
<keyword evidence="4" id="KW-0378">Hydrolase</keyword>
<sequence length="450" mass="48256">MTEYFAPKDAKARPARIVTSAALDAVKSEFPHAARTGFRAEPGEVLVLPGESATGALIGAGEARSPFDAAGAATGLPEGDWRIEALPGGWDATQTQIALALGGYAFTRYREPARKPARFAPLEGADMDEASRVVRAACLTRDLVNTPAGDMLPSHLEDTARTLARSHDATVRVITGEDLVKQNYPMIHAVGRASADAPRFIELEWGEPSHPRIALVGKGVCFDSGGLDIKPSSGMRLMKKDMGGAANVLGLAQMIMDARLPVRLHLLIPAVENAISGNAFRPGDILTSRKGLTVEIGNTDAEGRLVLADAITRACEDDPELLIDMATLTGAARVALGPEVMPFYTGDEDLASAVLEASKAVDDPLWRMPLWDGYDSWMDGEISDLNNAADSSFAGSVTAALFLRRFAREAKSWIHFDIFAWNPKSRPGRPAGGEMMGARALYHHIKQRFG</sequence>
<dbReference type="EMBL" id="SRXW01000003">
    <property type="protein sequence ID" value="TGY88439.1"/>
    <property type="molecule type" value="Genomic_DNA"/>
</dbReference>
<evidence type="ECO:0000259" key="6">
    <source>
        <dbReference type="PROSITE" id="PS00631"/>
    </source>
</evidence>
<name>A0A4V3RXZ0_9PROT</name>
<dbReference type="Proteomes" id="UP000308054">
    <property type="component" value="Unassembled WGS sequence"/>
</dbReference>
<dbReference type="CDD" id="cd00433">
    <property type="entry name" value="Peptidase_M17"/>
    <property type="match status" value="1"/>
</dbReference>
<dbReference type="GO" id="GO:0006508">
    <property type="term" value="P:proteolysis"/>
    <property type="evidence" value="ECO:0007669"/>
    <property type="project" value="UniProtKB-KW"/>
</dbReference>
<keyword evidence="5" id="KW-0464">Manganese</keyword>
<reference evidence="7 8" key="1">
    <citation type="journal article" date="2017" name="Int. J. Syst. Evol. Microbiol.">
        <title>Marinicauda algicola sp. nov., isolated from a marine red alga Rhodosorus marinus.</title>
        <authorList>
            <person name="Jeong S.E."/>
            <person name="Jeon S.H."/>
            <person name="Chun B.H."/>
            <person name="Kim D.W."/>
            <person name="Jeon C.O."/>
        </authorList>
    </citation>
    <scope>NUCLEOTIDE SEQUENCE [LARGE SCALE GENOMIC DNA]</scope>
    <source>
        <strain evidence="7 8">JCM 31718</strain>
    </source>
</reference>
<dbReference type="Pfam" id="PF00883">
    <property type="entry name" value="Peptidase_M17"/>
    <property type="match status" value="1"/>
</dbReference>
<keyword evidence="2 7" id="KW-0031">Aminopeptidase</keyword>
<dbReference type="PANTHER" id="PTHR11963:SF20">
    <property type="entry name" value="PEPTIDASE B"/>
    <property type="match status" value="1"/>
</dbReference>
<evidence type="ECO:0000256" key="1">
    <source>
        <dbReference type="ARBA" id="ARBA00009528"/>
    </source>
</evidence>
<dbReference type="InterPro" id="IPR048816">
    <property type="entry name" value="Peptidase_M17_N_1"/>
</dbReference>
<evidence type="ECO:0000313" key="7">
    <source>
        <dbReference type="EMBL" id="TGY88439.1"/>
    </source>
</evidence>
<dbReference type="Gene3D" id="3.40.630.10">
    <property type="entry name" value="Zn peptidases"/>
    <property type="match status" value="1"/>
</dbReference>
<comment type="caution">
    <text evidence="7">The sequence shown here is derived from an EMBL/GenBank/DDBJ whole genome shotgun (WGS) entry which is preliminary data.</text>
</comment>
<evidence type="ECO:0000256" key="5">
    <source>
        <dbReference type="ARBA" id="ARBA00023211"/>
    </source>
</evidence>
<dbReference type="AlphaFoldDB" id="A0A4V3RXZ0"/>
<dbReference type="InterPro" id="IPR011356">
    <property type="entry name" value="Leucine_aapep/pepB"/>
</dbReference>
<feature type="domain" description="Cytosol aminopeptidase" evidence="6">
    <location>
        <begin position="298"/>
        <end position="305"/>
    </location>
</feature>
<dbReference type="InterPro" id="IPR043472">
    <property type="entry name" value="Macro_dom-like"/>
</dbReference>
<accession>A0A4V3RXZ0</accession>
<keyword evidence="8" id="KW-1185">Reference proteome</keyword>
<dbReference type="OrthoDB" id="9809354at2"/>
<evidence type="ECO:0000313" key="8">
    <source>
        <dbReference type="Proteomes" id="UP000308054"/>
    </source>
</evidence>
<dbReference type="GO" id="GO:0005737">
    <property type="term" value="C:cytoplasm"/>
    <property type="evidence" value="ECO:0007669"/>
    <property type="project" value="InterPro"/>
</dbReference>
<dbReference type="SUPFAM" id="SSF53187">
    <property type="entry name" value="Zn-dependent exopeptidases"/>
    <property type="match status" value="1"/>
</dbReference>
<dbReference type="GO" id="GO:0030145">
    <property type="term" value="F:manganese ion binding"/>
    <property type="evidence" value="ECO:0007669"/>
    <property type="project" value="InterPro"/>
</dbReference>
<dbReference type="PROSITE" id="PS00631">
    <property type="entry name" value="CYTOSOL_AP"/>
    <property type="match status" value="1"/>
</dbReference>
<dbReference type="PANTHER" id="PTHR11963">
    <property type="entry name" value="LEUCINE AMINOPEPTIDASE-RELATED"/>
    <property type="match status" value="1"/>
</dbReference>
<evidence type="ECO:0000256" key="3">
    <source>
        <dbReference type="ARBA" id="ARBA00022670"/>
    </source>
</evidence>
<dbReference type="InterPro" id="IPR000819">
    <property type="entry name" value="Peptidase_M17_C"/>
</dbReference>
<proteinExistence type="inferred from homology"/>
<evidence type="ECO:0000256" key="4">
    <source>
        <dbReference type="ARBA" id="ARBA00022801"/>
    </source>
</evidence>